<accession>A0AAN7NUU7</accession>
<evidence type="ECO:0008006" key="10">
    <source>
        <dbReference type="Google" id="ProtNLM"/>
    </source>
</evidence>
<evidence type="ECO:0000256" key="2">
    <source>
        <dbReference type="ARBA" id="ARBA00022692"/>
    </source>
</evidence>
<comment type="subcellular location">
    <subcellularLocation>
        <location evidence="1">Membrane</location>
        <topology evidence="1">Single-pass type II membrane protein</topology>
    </subcellularLocation>
</comment>
<evidence type="ECO:0000256" key="5">
    <source>
        <dbReference type="ARBA" id="ARBA00023136"/>
    </source>
</evidence>
<evidence type="ECO:0000313" key="9">
    <source>
        <dbReference type="Proteomes" id="UP001353858"/>
    </source>
</evidence>
<dbReference type="SUPFAM" id="SSF53448">
    <property type="entry name" value="Nucleotide-diphospho-sugar transferases"/>
    <property type="match status" value="2"/>
</dbReference>
<feature type="chain" id="PRO_5042846212" description="Glycosyltransferase-like protein LARGE2" evidence="7">
    <location>
        <begin position="18"/>
        <end position="587"/>
    </location>
</feature>
<feature type="signal peptide" evidence="7">
    <location>
        <begin position="1"/>
        <end position="17"/>
    </location>
</feature>
<proteinExistence type="predicted"/>
<dbReference type="GO" id="GO:0005794">
    <property type="term" value="C:Golgi apparatus"/>
    <property type="evidence" value="ECO:0007669"/>
    <property type="project" value="TreeGrafter"/>
</dbReference>
<dbReference type="Pfam" id="PF13896">
    <property type="entry name" value="Glyco_transf_49"/>
    <property type="match status" value="2"/>
</dbReference>
<keyword evidence="5" id="KW-0472">Membrane</keyword>
<evidence type="ECO:0000256" key="4">
    <source>
        <dbReference type="ARBA" id="ARBA00022989"/>
    </source>
</evidence>
<keyword evidence="7" id="KW-0732">Signal</keyword>
<dbReference type="GO" id="GO:0035269">
    <property type="term" value="P:protein O-linked glycosylation via mannose"/>
    <property type="evidence" value="ECO:0007669"/>
    <property type="project" value="TreeGrafter"/>
</dbReference>
<evidence type="ECO:0000256" key="6">
    <source>
        <dbReference type="ARBA" id="ARBA00023180"/>
    </source>
</evidence>
<keyword evidence="3" id="KW-0735">Signal-anchor</keyword>
<protein>
    <recommendedName>
        <fullName evidence="10">Glycosyltransferase-like protein LARGE2</fullName>
    </recommendedName>
</protein>
<evidence type="ECO:0000256" key="7">
    <source>
        <dbReference type="SAM" id="SignalP"/>
    </source>
</evidence>
<dbReference type="Proteomes" id="UP001353858">
    <property type="component" value="Unassembled WGS sequence"/>
</dbReference>
<dbReference type="Gene3D" id="3.90.550.10">
    <property type="entry name" value="Spore Coat Polysaccharide Biosynthesis Protein SpsA, Chain A"/>
    <property type="match status" value="1"/>
</dbReference>
<keyword evidence="9" id="KW-1185">Reference proteome</keyword>
<dbReference type="EMBL" id="JARPUR010000007">
    <property type="protein sequence ID" value="KAK4872695.1"/>
    <property type="molecule type" value="Genomic_DNA"/>
</dbReference>
<dbReference type="InterPro" id="IPR051292">
    <property type="entry name" value="Xyl/GlcA_transferase"/>
</dbReference>
<keyword evidence="6" id="KW-0325">Glycoprotein</keyword>
<evidence type="ECO:0000313" key="8">
    <source>
        <dbReference type="EMBL" id="KAK4872695.1"/>
    </source>
</evidence>
<dbReference type="PANTHER" id="PTHR12270">
    <property type="entry name" value="GLYCOSYLTRANSFERASE-RELATED"/>
    <property type="match status" value="1"/>
</dbReference>
<name>A0AAN7NUU7_9COLE</name>
<dbReference type="InterPro" id="IPR029044">
    <property type="entry name" value="Nucleotide-diphossugar_trans"/>
</dbReference>
<evidence type="ECO:0000256" key="3">
    <source>
        <dbReference type="ARBA" id="ARBA00022968"/>
    </source>
</evidence>
<dbReference type="PANTHER" id="PTHR12270:SF25">
    <property type="entry name" value="GLYCOSYLTRANSFERASE-LIKE PROTEIN LARGE"/>
    <property type="match status" value="1"/>
</dbReference>
<dbReference type="GO" id="GO:0016020">
    <property type="term" value="C:membrane"/>
    <property type="evidence" value="ECO:0007669"/>
    <property type="project" value="UniProtKB-SubCell"/>
</dbReference>
<comment type="caution">
    <text evidence="8">The sequence shown here is derived from an EMBL/GenBank/DDBJ whole genome shotgun (WGS) entry which is preliminary data.</text>
</comment>
<sequence>MCQTLLLAAGVAALIDSMQMVGVPRTTVKFSQSHVSYLFDAPCEVVHVSSICLSDSCDRVNFYTLLKSIFSYRNHPLEFHLLVDDLTEKFAEVLLSTWSVSQVNLHTYNIRDLPIEFRQAATKNHDLLIMSLPEVISSYATKVILVNPDIFIEGDVYSIWKVFDKFRKNQAIGLVKHNDYSVVLIDVEEMRKTKSPSIADYTNKILWLLSLNNDDPCLFLNVSLTHVKWNRINDIKLGVNTSVTLETLNAVSSVMDALPPKLPKCGGVFPEVYLEGDEVPQCRQYPERNYKRKTLLYARSFKYTPKKHDITMMTHLTYQKMTLFEEIGSRWKGPISAAIYLAEDELEKCLDFIEKSKTLRKRYDIAYHVVFKMGRFYPVNVMRNVALRNVLTEYVFLVDVDFLPMENLQDHIKQNIKNMKTMDKKALVVPAFSSYNPRAMIPRTLEEWMRQWDTQRIFQFQHIVFPVGHRPTNYTRLRNATEPYVIKWAPKYEPYVVVQTNVTEYDERFFAYGQNKIAHILTLVAQQYEFIVLPNTFLIHKFHKPFGDLNYFKIKSYMFCLDTLIYEHTKQLNDKYGTNFNFEDFLF</sequence>
<evidence type="ECO:0000256" key="1">
    <source>
        <dbReference type="ARBA" id="ARBA00004606"/>
    </source>
</evidence>
<organism evidence="8 9">
    <name type="scientific">Aquatica leii</name>
    <dbReference type="NCBI Taxonomy" id="1421715"/>
    <lineage>
        <taxon>Eukaryota</taxon>
        <taxon>Metazoa</taxon>
        <taxon>Ecdysozoa</taxon>
        <taxon>Arthropoda</taxon>
        <taxon>Hexapoda</taxon>
        <taxon>Insecta</taxon>
        <taxon>Pterygota</taxon>
        <taxon>Neoptera</taxon>
        <taxon>Endopterygota</taxon>
        <taxon>Coleoptera</taxon>
        <taxon>Polyphaga</taxon>
        <taxon>Elateriformia</taxon>
        <taxon>Elateroidea</taxon>
        <taxon>Lampyridae</taxon>
        <taxon>Luciolinae</taxon>
        <taxon>Aquatica</taxon>
    </lineage>
</organism>
<dbReference type="GO" id="GO:0015020">
    <property type="term" value="F:glucuronosyltransferase activity"/>
    <property type="evidence" value="ECO:0007669"/>
    <property type="project" value="TreeGrafter"/>
</dbReference>
<dbReference type="GO" id="GO:0042285">
    <property type="term" value="F:xylosyltransferase activity"/>
    <property type="evidence" value="ECO:0007669"/>
    <property type="project" value="TreeGrafter"/>
</dbReference>
<keyword evidence="4" id="KW-1133">Transmembrane helix</keyword>
<reference evidence="9" key="1">
    <citation type="submission" date="2023-01" db="EMBL/GenBank/DDBJ databases">
        <title>Key to firefly adult light organ development and bioluminescence: homeobox transcription factors regulate luciferase expression and transportation to peroxisome.</title>
        <authorList>
            <person name="Fu X."/>
        </authorList>
    </citation>
    <scope>NUCLEOTIDE SEQUENCE [LARGE SCALE GENOMIC DNA]</scope>
</reference>
<gene>
    <name evidence="8" type="ORF">RN001_014724</name>
</gene>
<keyword evidence="2" id="KW-0812">Transmembrane</keyword>
<dbReference type="AlphaFoldDB" id="A0AAN7NUU7"/>